<dbReference type="GO" id="GO:0071630">
    <property type="term" value="P:nuclear protein quality control by the ubiquitin-proteasome system"/>
    <property type="evidence" value="ECO:0007669"/>
    <property type="project" value="UniProtKB-UniRule"/>
</dbReference>
<comment type="subcellular location">
    <subcellularLocation>
        <location evidence="5">Cytoplasm</location>
    </subcellularLocation>
    <subcellularLocation>
        <location evidence="5">Nucleus</location>
    </subcellularLocation>
</comment>
<feature type="region of interest" description="Disordered" evidence="6">
    <location>
        <begin position="50"/>
        <end position="79"/>
    </location>
</feature>
<comment type="function">
    <text evidence="5">Involved in ubiquitin-mediated protein degradation. Regulatory factor in the ubiquitin/proteasome pathway that controls the turnover of proteasome substrates. Targets proteasomes to the nucleus and facilitates the degradation of nuclear proteins.</text>
</comment>
<dbReference type="OrthoDB" id="10061064at2759"/>
<dbReference type="Proteomes" id="UP000769528">
    <property type="component" value="Unassembled WGS sequence"/>
</dbReference>
<name>A0A9P8TEA1_9ASCO</name>
<evidence type="ECO:0000313" key="8">
    <source>
        <dbReference type="Proteomes" id="UP000769528"/>
    </source>
</evidence>
<comment type="subunit">
    <text evidence="5">Binds the proteasome.</text>
</comment>
<dbReference type="InterPro" id="IPR013868">
    <property type="entry name" value="Cut8/Sts1_fam"/>
</dbReference>
<keyword evidence="5" id="KW-0963">Cytoplasm</keyword>
<dbReference type="Gene3D" id="1.20.58.1590">
    <property type="entry name" value="Tethering factor for nuclear proteasome Cut8/Sts1"/>
    <property type="match status" value="1"/>
</dbReference>
<keyword evidence="3 5" id="KW-0653">Protein transport</keyword>
<proteinExistence type="inferred from homology"/>
<evidence type="ECO:0000256" key="1">
    <source>
        <dbReference type="ARBA" id="ARBA00006199"/>
    </source>
</evidence>
<dbReference type="InterPro" id="IPR038422">
    <property type="entry name" value="Cut8/Sts1_sf"/>
</dbReference>
<evidence type="ECO:0000313" key="7">
    <source>
        <dbReference type="EMBL" id="KAH3675171.1"/>
    </source>
</evidence>
<organism evidence="7 8">
    <name type="scientific">Wickerhamomyces mucosus</name>
    <dbReference type="NCBI Taxonomy" id="1378264"/>
    <lineage>
        <taxon>Eukaryota</taxon>
        <taxon>Fungi</taxon>
        <taxon>Dikarya</taxon>
        <taxon>Ascomycota</taxon>
        <taxon>Saccharomycotina</taxon>
        <taxon>Saccharomycetes</taxon>
        <taxon>Phaffomycetales</taxon>
        <taxon>Wickerhamomycetaceae</taxon>
        <taxon>Wickerhamomyces</taxon>
    </lineage>
</organism>
<evidence type="ECO:0000256" key="6">
    <source>
        <dbReference type="SAM" id="MobiDB-lite"/>
    </source>
</evidence>
<dbReference type="Pfam" id="PF08559">
    <property type="entry name" value="Cut8"/>
    <property type="match status" value="1"/>
</dbReference>
<dbReference type="GO" id="GO:0070628">
    <property type="term" value="F:proteasome binding"/>
    <property type="evidence" value="ECO:0007669"/>
    <property type="project" value="TreeGrafter"/>
</dbReference>
<dbReference type="PANTHER" id="PTHR28032">
    <property type="entry name" value="FI02826P"/>
    <property type="match status" value="1"/>
</dbReference>
<evidence type="ECO:0000256" key="3">
    <source>
        <dbReference type="ARBA" id="ARBA00022927"/>
    </source>
</evidence>
<dbReference type="PANTHER" id="PTHR28032:SF1">
    <property type="entry name" value="FI02826P"/>
    <property type="match status" value="1"/>
</dbReference>
<dbReference type="GO" id="GO:0031144">
    <property type="term" value="P:proteasome localization"/>
    <property type="evidence" value="ECO:0007669"/>
    <property type="project" value="UniProtKB-UniRule"/>
</dbReference>
<comment type="similarity">
    <text evidence="1 5">Belongs to the cut8/STS1 family.</text>
</comment>
<dbReference type="GO" id="GO:0005737">
    <property type="term" value="C:cytoplasm"/>
    <property type="evidence" value="ECO:0007669"/>
    <property type="project" value="UniProtKB-SubCell"/>
</dbReference>
<evidence type="ECO:0000256" key="5">
    <source>
        <dbReference type="RuleBase" id="RU368013"/>
    </source>
</evidence>
<dbReference type="GO" id="GO:0015031">
    <property type="term" value="P:protein transport"/>
    <property type="evidence" value="ECO:0007669"/>
    <property type="project" value="UniProtKB-UniRule"/>
</dbReference>
<evidence type="ECO:0000256" key="4">
    <source>
        <dbReference type="ARBA" id="ARBA00023242"/>
    </source>
</evidence>
<keyword evidence="5" id="KW-0813">Transport</keyword>
<gene>
    <name evidence="7" type="ORF">WICMUC_002827</name>
</gene>
<protein>
    <recommendedName>
        <fullName evidence="2 5">Tethering factor for nuclear proteasome STS1</fullName>
    </recommendedName>
</protein>
<feature type="region of interest" description="Disordered" evidence="6">
    <location>
        <begin position="1"/>
        <end position="37"/>
    </location>
</feature>
<evidence type="ECO:0000256" key="2">
    <source>
        <dbReference type="ARBA" id="ARBA00016204"/>
    </source>
</evidence>
<keyword evidence="8" id="KW-1185">Reference proteome</keyword>
<comment type="caution">
    <text evidence="7">The sequence shown here is derived from an EMBL/GenBank/DDBJ whole genome shotgun (WGS) entry which is preliminary data.</text>
</comment>
<feature type="compositionally biased region" description="Polar residues" evidence="6">
    <location>
        <begin position="1"/>
        <end position="11"/>
    </location>
</feature>
<reference evidence="7" key="1">
    <citation type="journal article" date="2021" name="Open Biol.">
        <title>Shared evolutionary footprints suggest mitochondrial oxidative damage underlies multiple complex I losses in fungi.</title>
        <authorList>
            <person name="Schikora-Tamarit M.A."/>
            <person name="Marcet-Houben M."/>
            <person name="Nosek J."/>
            <person name="Gabaldon T."/>
        </authorList>
    </citation>
    <scope>NUCLEOTIDE SEQUENCE</scope>
    <source>
        <strain evidence="7">CBS6341</strain>
    </source>
</reference>
<dbReference type="GO" id="GO:0031965">
    <property type="term" value="C:nuclear membrane"/>
    <property type="evidence" value="ECO:0007669"/>
    <property type="project" value="TreeGrafter"/>
</dbReference>
<sequence length="334" mass="38681">MGSVLPSSFSWGFNPKLEEKPTEENEQLQQTEEPRINEEILGTLQSTISCPHKSKRRFQDEDDSEYSYSPRKSSTKKSFDKFRVSKKEISQKRIRPQIPKIIGQPLPTDRIIEVLDKQNLQELLNNLIQLHPEITQDIYKCAPEIKISETIDILSAKVDKILSSLPYRVDTSSEYAYLRVQPLIEDFLNALSDFTLHYLPPVEMKPLNSLMFLDQATSLLHKLPMFSKLSNNYFKDLAYEQLSHTWCDSLKEFIKNSNNSGLLMLINNNWEYKIKTHNELSNGKLSQVLDYFKDEISSIEDLDSSRKFSNLHNFSPNNSPLHSLKSNLLDGSFR</sequence>
<dbReference type="EMBL" id="JAEUBF010000781">
    <property type="protein sequence ID" value="KAH3675171.1"/>
    <property type="molecule type" value="Genomic_DNA"/>
</dbReference>
<reference evidence="7" key="2">
    <citation type="submission" date="2021-01" db="EMBL/GenBank/DDBJ databases">
        <authorList>
            <person name="Schikora-Tamarit M.A."/>
        </authorList>
    </citation>
    <scope>NUCLEOTIDE SEQUENCE</scope>
    <source>
        <strain evidence="7">CBS6341</strain>
    </source>
</reference>
<accession>A0A9P8TEA1</accession>
<keyword evidence="4 5" id="KW-0539">Nucleus</keyword>
<dbReference type="AlphaFoldDB" id="A0A9P8TEA1"/>